<dbReference type="EMBL" id="JAJKFT010000010">
    <property type="protein sequence ID" value="MCC9630398.1"/>
    <property type="molecule type" value="Genomic_DNA"/>
</dbReference>
<evidence type="ECO:0000313" key="1">
    <source>
        <dbReference type="EMBL" id="MCC9630398.1"/>
    </source>
</evidence>
<protein>
    <submittedName>
        <fullName evidence="1">Uncharacterized protein</fullName>
    </submittedName>
</protein>
<dbReference type="AlphaFoldDB" id="A0A9X1MNH0"/>
<accession>A0A9X1MNH0</accession>
<sequence length="243" mass="26706">MDADSNPYASPNPLHHDIGAFGGRYRVDSSRTTLREFRDLSGMPLMGTFFWLAMRCGLFRFNQMVIDGPKPFAEDQCDLEELRDPVRSSLLAAMESAEKLGFHSPTYSVSNATGIETHGGAIRMLHDSGQCYLQIIGATSAGFYRGVEAISSATSSPLEILTTTNGPPSYNVPVGMTMQRLVGTPLATLLEKHQQLFGERENLMRFESMADVGAVIDHSSILFHADKVERGIFVEVRDDDPAV</sequence>
<gene>
    <name evidence="1" type="ORF">LOC68_18545</name>
</gene>
<organism evidence="1 2">
    <name type="scientific">Blastopirellula sediminis</name>
    <dbReference type="NCBI Taxonomy" id="2894196"/>
    <lineage>
        <taxon>Bacteria</taxon>
        <taxon>Pseudomonadati</taxon>
        <taxon>Planctomycetota</taxon>
        <taxon>Planctomycetia</taxon>
        <taxon>Pirellulales</taxon>
        <taxon>Pirellulaceae</taxon>
        <taxon>Blastopirellula</taxon>
    </lineage>
</organism>
<comment type="caution">
    <text evidence="1">The sequence shown here is derived from an EMBL/GenBank/DDBJ whole genome shotgun (WGS) entry which is preliminary data.</text>
</comment>
<reference evidence="1" key="1">
    <citation type="submission" date="2021-11" db="EMBL/GenBank/DDBJ databases">
        <title>Genome sequence.</title>
        <authorList>
            <person name="Sun Q."/>
        </authorList>
    </citation>
    <scope>NUCLEOTIDE SEQUENCE</scope>
    <source>
        <strain evidence="1">JC732</strain>
    </source>
</reference>
<name>A0A9X1MNH0_9BACT</name>
<keyword evidence="2" id="KW-1185">Reference proteome</keyword>
<dbReference type="RefSeq" id="WP_230221506.1">
    <property type="nucleotide sequence ID" value="NZ_JAJKFT010000010.1"/>
</dbReference>
<evidence type="ECO:0000313" key="2">
    <source>
        <dbReference type="Proteomes" id="UP001139103"/>
    </source>
</evidence>
<proteinExistence type="predicted"/>
<dbReference type="Proteomes" id="UP001139103">
    <property type="component" value="Unassembled WGS sequence"/>
</dbReference>